<evidence type="ECO:0000256" key="1">
    <source>
        <dbReference type="ARBA" id="ARBA00004418"/>
    </source>
</evidence>
<evidence type="ECO:0000313" key="11">
    <source>
        <dbReference type="Proteomes" id="UP000248795"/>
    </source>
</evidence>
<keyword evidence="8" id="KW-0449">Lipoprotein</keyword>
<dbReference type="Pfam" id="PF01547">
    <property type="entry name" value="SBP_bac_1"/>
    <property type="match status" value="1"/>
</dbReference>
<keyword evidence="11" id="KW-1185">Reference proteome</keyword>
<keyword evidence="3" id="KW-1003">Cell membrane</keyword>
<organism evidence="10 11">
    <name type="scientific">Aestuariivirga litoralis</name>
    <dbReference type="NCBI Taxonomy" id="2650924"/>
    <lineage>
        <taxon>Bacteria</taxon>
        <taxon>Pseudomonadati</taxon>
        <taxon>Pseudomonadota</taxon>
        <taxon>Alphaproteobacteria</taxon>
        <taxon>Hyphomicrobiales</taxon>
        <taxon>Aestuariivirgaceae</taxon>
        <taxon>Aestuariivirga</taxon>
    </lineage>
</organism>
<dbReference type="PANTHER" id="PTHR43649:SF33">
    <property type="entry name" value="POLYGALACTURONAN_RHAMNOGALACTURONAN-BINDING PROTEIN YTCQ"/>
    <property type="match status" value="1"/>
</dbReference>
<dbReference type="SUPFAM" id="SSF53850">
    <property type="entry name" value="Periplasmic binding protein-like II"/>
    <property type="match status" value="1"/>
</dbReference>
<evidence type="ECO:0000256" key="5">
    <source>
        <dbReference type="ARBA" id="ARBA00022764"/>
    </source>
</evidence>
<evidence type="ECO:0000313" key="10">
    <source>
        <dbReference type="EMBL" id="PZF75399.1"/>
    </source>
</evidence>
<evidence type="ECO:0000256" key="4">
    <source>
        <dbReference type="ARBA" id="ARBA00022729"/>
    </source>
</evidence>
<dbReference type="EMBL" id="QKVK01000010">
    <property type="protein sequence ID" value="PZF75399.1"/>
    <property type="molecule type" value="Genomic_DNA"/>
</dbReference>
<evidence type="ECO:0000256" key="9">
    <source>
        <dbReference type="SAM" id="SignalP"/>
    </source>
</evidence>
<dbReference type="InterPro" id="IPR050490">
    <property type="entry name" value="Bact_solute-bd_prot1"/>
</dbReference>
<sequence>MDKRSLPMFTRRSLMLTSAMLAGGAAMGGLAKGAAAQAKDMDMWYWGEQELPGLQKYVNDSVAKYKAATVKPMLQDTAVVISQFQTAAAAGNAPDVQYLWNGIYHMESVWLGYLRGLNSLVKPDVLAASNPTLLSHFGGDVYRTGWYPLPMFWCYNKTLFEKAGLDPEAPPKTWDELLVACDKLKSSGVEALGGGIQDGYWSEWYITHALPQQLDSFGEAVELFIGDRDFREPKYHEHWVKLEELKTKGFLNKDMSSLELYPGIDLVVAGKLGIGQSIGTRMPADSKATGGKIGYMTMPVFGKGKLAATPVVDVQGLGISKDAEDPAAAAAFLEFLQSPDQLKAFWEATSWLPSNTTFDASVIQDPSVRGLWENWGLKPNISNVTNLVPGQFYERAAIPTGQQIVAGAMTGEQAGELAANTAKEWKEFNPDMVENYRKWVKDLSSPT</sequence>
<dbReference type="GO" id="GO:0042597">
    <property type="term" value="C:periplasmic space"/>
    <property type="evidence" value="ECO:0007669"/>
    <property type="project" value="UniProtKB-SubCell"/>
</dbReference>
<comment type="caution">
    <text evidence="10">The sequence shown here is derived from an EMBL/GenBank/DDBJ whole genome shotgun (WGS) entry which is preliminary data.</text>
</comment>
<evidence type="ECO:0000256" key="3">
    <source>
        <dbReference type="ARBA" id="ARBA00022475"/>
    </source>
</evidence>
<feature type="signal peptide" evidence="9">
    <location>
        <begin position="1"/>
        <end position="31"/>
    </location>
</feature>
<keyword evidence="7" id="KW-0564">Palmitate</keyword>
<gene>
    <name evidence="10" type="ORF">DK847_17930</name>
</gene>
<evidence type="ECO:0000256" key="7">
    <source>
        <dbReference type="ARBA" id="ARBA00023139"/>
    </source>
</evidence>
<evidence type="ECO:0000256" key="8">
    <source>
        <dbReference type="ARBA" id="ARBA00023288"/>
    </source>
</evidence>
<comment type="subcellular location">
    <subcellularLocation>
        <location evidence="1">Periplasm</location>
    </subcellularLocation>
</comment>
<name>A0A2W2BGW3_9HYPH</name>
<accession>A0A2W2BGW3</accession>
<dbReference type="InterPro" id="IPR006059">
    <property type="entry name" value="SBP"/>
</dbReference>
<evidence type="ECO:0008006" key="12">
    <source>
        <dbReference type="Google" id="ProtNLM"/>
    </source>
</evidence>
<dbReference type="PROSITE" id="PS51318">
    <property type="entry name" value="TAT"/>
    <property type="match status" value="1"/>
</dbReference>
<dbReference type="Gene3D" id="3.40.190.10">
    <property type="entry name" value="Periplasmic binding protein-like II"/>
    <property type="match status" value="2"/>
</dbReference>
<protein>
    <recommendedName>
        <fullName evidence="12">Carbohydrate ABC transporter substrate-binding protein</fullName>
    </recommendedName>
</protein>
<proteinExistence type="inferred from homology"/>
<evidence type="ECO:0000256" key="2">
    <source>
        <dbReference type="ARBA" id="ARBA00008520"/>
    </source>
</evidence>
<keyword evidence="6" id="KW-0472">Membrane</keyword>
<dbReference type="PANTHER" id="PTHR43649">
    <property type="entry name" value="ARABINOSE-BINDING PROTEIN-RELATED"/>
    <property type="match status" value="1"/>
</dbReference>
<comment type="similarity">
    <text evidence="2">Belongs to the bacterial solute-binding protein 1 family.</text>
</comment>
<dbReference type="AlphaFoldDB" id="A0A2W2BGW3"/>
<dbReference type="InterPro" id="IPR006311">
    <property type="entry name" value="TAT_signal"/>
</dbReference>
<dbReference type="RefSeq" id="WP_111199919.1">
    <property type="nucleotide sequence ID" value="NZ_QKVK01000010.1"/>
</dbReference>
<feature type="chain" id="PRO_5016073444" description="Carbohydrate ABC transporter substrate-binding protein" evidence="9">
    <location>
        <begin position="32"/>
        <end position="447"/>
    </location>
</feature>
<dbReference type="Proteomes" id="UP000248795">
    <property type="component" value="Unassembled WGS sequence"/>
</dbReference>
<keyword evidence="5" id="KW-0574">Periplasm</keyword>
<keyword evidence="4 9" id="KW-0732">Signal</keyword>
<evidence type="ECO:0000256" key="6">
    <source>
        <dbReference type="ARBA" id="ARBA00023136"/>
    </source>
</evidence>
<reference evidence="11" key="1">
    <citation type="submission" date="2018-06" db="EMBL/GenBank/DDBJ databases">
        <title>Aestuariibacter litoralis strain KCTC 52945T.</title>
        <authorList>
            <person name="Li X."/>
            <person name="Salam N."/>
            <person name="Li J.-L."/>
            <person name="Chen Y.-M."/>
            <person name="Yang Z.-W."/>
            <person name="Zhang L.-Y."/>
            <person name="Han M.-X."/>
            <person name="Xiao M."/>
            <person name="Li W.-J."/>
        </authorList>
    </citation>
    <scope>NUCLEOTIDE SEQUENCE [LARGE SCALE GENOMIC DNA]</scope>
    <source>
        <strain evidence="11">KCTC 52945</strain>
    </source>
</reference>